<evidence type="ECO:0000313" key="3">
    <source>
        <dbReference type="Proteomes" id="UP000290289"/>
    </source>
</evidence>
<dbReference type="EMBL" id="RDQH01000331">
    <property type="protein sequence ID" value="RXH99789.1"/>
    <property type="molecule type" value="Genomic_DNA"/>
</dbReference>
<evidence type="ECO:0000313" key="2">
    <source>
        <dbReference type="EMBL" id="RXH99789.1"/>
    </source>
</evidence>
<proteinExistence type="predicted"/>
<evidence type="ECO:0000256" key="1">
    <source>
        <dbReference type="SAM" id="MobiDB-lite"/>
    </source>
</evidence>
<feature type="compositionally biased region" description="Basic residues" evidence="1">
    <location>
        <begin position="38"/>
        <end position="47"/>
    </location>
</feature>
<reference evidence="2 3" key="1">
    <citation type="submission" date="2018-10" db="EMBL/GenBank/DDBJ databases">
        <title>A high-quality apple genome assembly.</title>
        <authorList>
            <person name="Hu J."/>
        </authorList>
    </citation>
    <scope>NUCLEOTIDE SEQUENCE [LARGE SCALE GENOMIC DNA]</scope>
    <source>
        <strain evidence="3">cv. HFTH1</strain>
        <tissue evidence="2">Young leaf</tissue>
    </source>
</reference>
<dbReference type="AlphaFoldDB" id="A0A498JV69"/>
<gene>
    <name evidence="2" type="ORF">DVH24_021591</name>
</gene>
<protein>
    <submittedName>
        <fullName evidence="2">Uncharacterized protein</fullName>
    </submittedName>
</protein>
<comment type="caution">
    <text evidence="2">The sequence shown here is derived from an EMBL/GenBank/DDBJ whole genome shotgun (WGS) entry which is preliminary data.</text>
</comment>
<accession>A0A498JV69</accession>
<dbReference type="Proteomes" id="UP000290289">
    <property type="component" value="Chromosome 5"/>
</dbReference>
<keyword evidence="3" id="KW-1185">Reference proteome</keyword>
<feature type="region of interest" description="Disordered" evidence="1">
    <location>
        <begin position="36"/>
        <end position="62"/>
    </location>
</feature>
<organism evidence="2 3">
    <name type="scientific">Malus domestica</name>
    <name type="common">Apple</name>
    <name type="synonym">Pyrus malus</name>
    <dbReference type="NCBI Taxonomy" id="3750"/>
    <lineage>
        <taxon>Eukaryota</taxon>
        <taxon>Viridiplantae</taxon>
        <taxon>Streptophyta</taxon>
        <taxon>Embryophyta</taxon>
        <taxon>Tracheophyta</taxon>
        <taxon>Spermatophyta</taxon>
        <taxon>Magnoliopsida</taxon>
        <taxon>eudicotyledons</taxon>
        <taxon>Gunneridae</taxon>
        <taxon>Pentapetalae</taxon>
        <taxon>rosids</taxon>
        <taxon>fabids</taxon>
        <taxon>Rosales</taxon>
        <taxon>Rosaceae</taxon>
        <taxon>Amygdaloideae</taxon>
        <taxon>Maleae</taxon>
        <taxon>Malus</taxon>
    </lineage>
</organism>
<name>A0A498JV69_MALDO</name>
<sequence>MHQHTGWDPVRHKETPKPTWAAVTCRLSGEQLWAAAGRPKRNRKKKSLLQAEAKPGRQGSWMDQKHPSYCWVCSKYDEIRMNLGQDHDRDNFWSSGNAAVVAVHGCKPCMRQFVSGDVDDGVRFLGVDEVVGSRFYAWSFWLQLRIGGQLRDSKPLHGGRVC</sequence>